<comment type="pathway">
    <text evidence="4 15">Carbohydrate degradation; glycolysis; D-glyceraldehyde 3-phosphate and glycerone phosphate from D-glucose: step 3/4.</text>
</comment>
<dbReference type="STRING" id="1048834.TC41_2256"/>
<dbReference type="EC" id="2.7.1.11" evidence="15"/>
<evidence type="ECO:0000256" key="10">
    <source>
        <dbReference type="ARBA" id="ARBA00022777"/>
    </source>
</evidence>
<evidence type="ECO:0000256" key="8">
    <source>
        <dbReference type="ARBA" id="ARBA00022723"/>
    </source>
</evidence>
<comment type="cofactor">
    <cofactor evidence="1 15">
        <name>Mg(2+)</name>
        <dbReference type="ChEBI" id="CHEBI:18420"/>
    </cofactor>
</comment>
<keyword evidence="7 15" id="KW-0808">Transferase</keyword>
<feature type="binding site" evidence="15">
    <location>
        <begin position="82"/>
        <end position="83"/>
    </location>
    <ligand>
        <name>ATP</name>
        <dbReference type="ChEBI" id="CHEBI:30616"/>
    </ligand>
</feature>
<dbReference type="GO" id="GO:0042802">
    <property type="term" value="F:identical protein binding"/>
    <property type="evidence" value="ECO:0007669"/>
    <property type="project" value="TreeGrafter"/>
</dbReference>
<evidence type="ECO:0000256" key="4">
    <source>
        <dbReference type="ARBA" id="ARBA00004679"/>
    </source>
</evidence>
<keyword evidence="12 15" id="KW-0460">Magnesium</keyword>
<dbReference type="AlphaFoldDB" id="F8IFS6"/>
<dbReference type="GO" id="GO:0046872">
    <property type="term" value="F:metal ion binding"/>
    <property type="evidence" value="ECO:0007669"/>
    <property type="project" value="UniProtKB-KW"/>
</dbReference>
<keyword evidence="9 15" id="KW-0547">Nucleotide-binding</keyword>
<dbReference type="PROSITE" id="PS00433">
    <property type="entry name" value="PHOSPHOFRUCTOKINASE"/>
    <property type="match status" value="1"/>
</dbReference>
<proteinExistence type="inferred from homology"/>
<evidence type="ECO:0000256" key="7">
    <source>
        <dbReference type="ARBA" id="ARBA00022679"/>
    </source>
</evidence>
<dbReference type="HAMAP" id="MF_00339">
    <property type="entry name" value="Phosphofructokinase_I_B1"/>
    <property type="match status" value="1"/>
</dbReference>
<keyword evidence="8 15" id="KW-0479">Metal-binding</keyword>
<dbReference type="NCBIfam" id="NF002872">
    <property type="entry name" value="PRK03202.1"/>
    <property type="match status" value="1"/>
</dbReference>
<dbReference type="GO" id="GO:0070095">
    <property type="term" value="F:fructose-6-phosphate binding"/>
    <property type="evidence" value="ECO:0007669"/>
    <property type="project" value="TreeGrafter"/>
</dbReference>
<dbReference type="GO" id="GO:0005945">
    <property type="term" value="C:6-phosphofructokinase complex"/>
    <property type="evidence" value="ECO:0007669"/>
    <property type="project" value="TreeGrafter"/>
</dbReference>
<dbReference type="eggNOG" id="COG0205">
    <property type="taxonomic scope" value="Bacteria"/>
</dbReference>
<dbReference type="GO" id="GO:0003872">
    <property type="term" value="F:6-phosphofructokinase activity"/>
    <property type="evidence" value="ECO:0007669"/>
    <property type="project" value="UniProtKB-UniRule"/>
</dbReference>
<keyword evidence="6 15" id="KW-0021">Allosteric enzyme</keyword>
<reference evidence="18" key="2">
    <citation type="submission" date="2011-06" db="EMBL/GenBank/DDBJ databases">
        <title>The complete genome sequence of Alicyclobacillus acidocaldarius sp. Tc-4-1.</title>
        <authorList>
            <person name="Chen Y."/>
            <person name="He Y."/>
            <person name="Dong Z."/>
            <person name="Hu S."/>
        </authorList>
    </citation>
    <scope>NUCLEOTIDE SEQUENCE [LARGE SCALE GENOMIC DNA]</scope>
    <source>
        <strain evidence="18">Tc-4-1</strain>
    </source>
</reference>
<dbReference type="GO" id="GO:0061621">
    <property type="term" value="P:canonical glycolysis"/>
    <property type="evidence" value="ECO:0007669"/>
    <property type="project" value="TreeGrafter"/>
</dbReference>
<dbReference type="FunFam" id="3.40.50.450:FF:000001">
    <property type="entry name" value="ATP-dependent 6-phosphofructokinase"/>
    <property type="match status" value="1"/>
</dbReference>
<dbReference type="UniPathway" id="UPA00109">
    <property type="reaction ID" value="UER00182"/>
</dbReference>
<evidence type="ECO:0000313" key="18">
    <source>
        <dbReference type="Proteomes" id="UP000000292"/>
    </source>
</evidence>
<dbReference type="InterPro" id="IPR012003">
    <property type="entry name" value="ATP_PFK_prok-type"/>
</dbReference>
<comment type="subunit">
    <text evidence="15">Homotetramer.</text>
</comment>
<feature type="binding site" description="in other chain" evidence="15">
    <location>
        <begin position="259"/>
        <end position="262"/>
    </location>
    <ligand>
        <name>substrate</name>
        <note>ligand shared between dimeric partners</note>
    </ligand>
</feature>
<evidence type="ECO:0000256" key="15">
    <source>
        <dbReference type="HAMAP-Rule" id="MF_00339"/>
    </source>
</evidence>
<dbReference type="HOGENOM" id="CLU_020655_0_1_9"/>
<name>F8IFS6_ALIAT</name>
<evidence type="ECO:0000256" key="6">
    <source>
        <dbReference type="ARBA" id="ARBA00022533"/>
    </source>
</evidence>
<dbReference type="EMBL" id="CP002902">
    <property type="protein sequence ID" value="AEJ44160.1"/>
    <property type="molecule type" value="Genomic_DNA"/>
</dbReference>
<feature type="binding site" description="in other chain" evidence="15">
    <location>
        <begin position="135"/>
        <end position="137"/>
    </location>
    <ligand>
        <name>substrate</name>
        <note>ligand shared between dimeric partners</note>
    </ligand>
</feature>
<feature type="binding site" description="in other chain" evidence="15">
    <location>
        <position position="232"/>
    </location>
    <ligand>
        <name>substrate</name>
        <note>ligand shared between dimeric partners</note>
    </ligand>
</feature>
<feature type="binding site" evidence="15">
    <location>
        <position position="253"/>
    </location>
    <ligand>
        <name>substrate</name>
        <note>ligand shared between dimeric partners</note>
    </ligand>
</feature>
<feature type="binding site" evidence="15">
    <location>
        <begin position="112"/>
        <end position="115"/>
    </location>
    <ligand>
        <name>ATP</name>
        <dbReference type="ChEBI" id="CHEBI:30616"/>
    </ligand>
</feature>
<evidence type="ECO:0000259" key="16">
    <source>
        <dbReference type="Pfam" id="PF00365"/>
    </source>
</evidence>
<dbReference type="GO" id="GO:0016208">
    <property type="term" value="F:AMP binding"/>
    <property type="evidence" value="ECO:0007669"/>
    <property type="project" value="TreeGrafter"/>
</dbReference>
<reference evidence="17 18" key="1">
    <citation type="journal article" date="2011" name="J. Bacteriol.">
        <title>Complete Genome Sequence of Alicyclobacillus acidocaldarius Strain Tc-4-1.</title>
        <authorList>
            <person name="Chen Y."/>
            <person name="He Y."/>
            <person name="Zhang B."/>
            <person name="Yang J."/>
            <person name="Li W."/>
            <person name="Dong Z."/>
            <person name="Hu S."/>
        </authorList>
    </citation>
    <scope>NUCLEOTIDE SEQUENCE [LARGE SCALE GENOMIC DNA]</scope>
    <source>
        <strain evidence="17 18">Tc-4-1</strain>
    </source>
</reference>
<dbReference type="FunFam" id="3.40.50.460:FF:000002">
    <property type="entry name" value="ATP-dependent 6-phosphofructokinase"/>
    <property type="match status" value="1"/>
</dbReference>
<dbReference type="Proteomes" id="UP000000292">
    <property type="component" value="Chromosome"/>
</dbReference>
<comment type="similarity">
    <text evidence="15">Belongs to the phosphofructokinase type A (PFKA) family. ATP-dependent PFK group I subfamily. Prokaryotic clade 'B1' sub-subfamily.</text>
</comment>
<dbReference type="SUPFAM" id="SSF53784">
    <property type="entry name" value="Phosphofructokinase"/>
    <property type="match status" value="1"/>
</dbReference>
<feature type="binding site" evidence="15">
    <location>
        <position position="113"/>
    </location>
    <ligand>
        <name>Mg(2+)</name>
        <dbReference type="ChEBI" id="CHEBI:18420"/>
        <note>catalytic</note>
    </ligand>
</feature>
<evidence type="ECO:0000256" key="13">
    <source>
        <dbReference type="ARBA" id="ARBA00023152"/>
    </source>
</evidence>
<dbReference type="Pfam" id="PF00365">
    <property type="entry name" value="PFK"/>
    <property type="match status" value="1"/>
</dbReference>
<dbReference type="PANTHER" id="PTHR13697">
    <property type="entry name" value="PHOSPHOFRUCTOKINASE"/>
    <property type="match status" value="1"/>
</dbReference>
<feature type="binding site" evidence="15">
    <location>
        <begin position="31"/>
        <end position="35"/>
    </location>
    <ligand>
        <name>ADP</name>
        <dbReference type="ChEBI" id="CHEBI:456216"/>
        <note>allosteric activator; ligand shared between dimeric partners</note>
    </ligand>
</feature>
<comment type="subcellular location">
    <subcellularLocation>
        <location evidence="3 15">Cytoplasm</location>
    </subcellularLocation>
</comment>
<evidence type="ECO:0000256" key="12">
    <source>
        <dbReference type="ARBA" id="ARBA00022842"/>
    </source>
</evidence>
<dbReference type="InterPro" id="IPR000023">
    <property type="entry name" value="Phosphofructokinase_dom"/>
</dbReference>
<gene>
    <name evidence="17" type="primary">pfk</name>
    <name evidence="15" type="synonym">pfkA</name>
    <name evidence="17" type="ordered locus">TC41_2256</name>
</gene>
<sequence length="329" mass="34538">MKVSSLGVLAIQKIGVLTSGGDAPGMNAAIRAVVRTAIYHGLEVVGIRRGYAGLLDGDFRPMPIESVGDIIQRGGTCLFTARCKEFMTEEGQRRGYERLVEAGIEGLVVLGGDGSFRGAKRLSELGIPTVGVPCTIDNDIGACDANIGFDTAVQTVIQAIDKIRDTATSHERTYVIEVMGRHAGHIALAAGLAGGAESVLIPEVPFNLEDVVAKLQRGVARGKKHSIIVVAEGAARAVDVGHYIEEKTGFDTRVTVLGHVQRGGAPSASDRVLASRLGAFAVELLLKGETAVMAATQNGALVAVPFDEVFASVRQPAQELCELAEILSN</sequence>
<dbReference type="PIRSF" id="PIRSF000532">
    <property type="entry name" value="ATP_PFK_prok"/>
    <property type="match status" value="1"/>
</dbReference>
<evidence type="ECO:0000256" key="1">
    <source>
        <dbReference type="ARBA" id="ARBA00001946"/>
    </source>
</evidence>
<evidence type="ECO:0000256" key="14">
    <source>
        <dbReference type="ARBA" id="ARBA00048070"/>
    </source>
</evidence>
<feature type="binding site" description="in other chain" evidence="15">
    <location>
        <begin position="195"/>
        <end position="197"/>
    </location>
    <ligand>
        <name>ADP</name>
        <dbReference type="ChEBI" id="CHEBI:456216"/>
        <note>allosteric activator; ligand shared between dimeric partners</note>
    </ligand>
</feature>
<dbReference type="GO" id="GO:0006002">
    <property type="term" value="P:fructose 6-phosphate metabolic process"/>
    <property type="evidence" value="ECO:0007669"/>
    <property type="project" value="UniProtKB-UniRule"/>
</dbReference>
<keyword evidence="13 15" id="KW-0324">Glycolysis</keyword>
<dbReference type="Gene3D" id="3.40.50.450">
    <property type="match status" value="1"/>
</dbReference>
<evidence type="ECO:0000256" key="9">
    <source>
        <dbReference type="ARBA" id="ARBA00022741"/>
    </source>
</evidence>
<feature type="binding site" description="in other chain" evidence="15">
    <location>
        <position position="164"/>
    </location>
    <ligand>
        <name>ADP</name>
        <dbReference type="ChEBI" id="CHEBI:456216"/>
        <note>allosteric activator; ligand shared between dimeric partners</note>
    </ligand>
</feature>
<feature type="binding site" evidence="15">
    <location>
        <position position="172"/>
    </location>
    <ligand>
        <name>substrate</name>
        <note>ligand shared between dimeric partners</note>
    </ligand>
</feature>
<keyword evidence="10 15" id="KW-0418">Kinase</keyword>
<dbReference type="InterPro" id="IPR015912">
    <property type="entry name" value="Phosphofructokinase_CS"/>
</dbReference>
<dbReference type="PRINTS" id="PR00476">
    <property type="entry name" value="PHFRCTKINASE"/>
</dbReference>
<feature type="binding site" description="in other chain" evidence="15">
    <location>
        <position position="221"/>
    </location>
    <ligand>
        <name>ADP</name>
        <dbReference type="ChEBI" id="CHEBI:456216"/>
        <note>allosteric activator; ligand shared between dimeric partners</note>
    </ligand>
</feature>
<dbReference type="PANTHER" id="PTHR13697:SF4">
    <property type="entry name" value="ATP-DEPENDENT 6-PHOSPHOFRUCTOKINASE"/>
    <property type="match status" value="1"/>
</dbReference>
<evidence type="ECO:0000256" key="2">
    <source>
        <dbReference type="ARBA" id="ARBA00002659"/>
    </source>
</evidence>
<dbReference type="NCBIfam" id="TIGR02482">
    <property type="entry name" value="PFKA_ATP"/>
    <property type="match status" value="1"/>
</dbReference>
<dbReference type="Gene3D" id="3.40.50.460">
    <property type="entry name" value="Phosphofructokinase domain"/>
    <property type="match status" value="1"/>
</dbReference>
<evidence type="ECO:0000256" key="5">
    <source>
        <dbReference type="ARBA" id="ARBA00022490"/>
    </source>
</evidence>
<accession>F8IFS6</accession>
<comment type="activity regulation">
    <text evidence="15">Allosterically activated by ADP and other diphosphonucleosides, and allosterically inhibited by phosphoenolpyruvate.</text>
</comment>
<organism evidence="17 18">
    <name type="scientific">Alicyclobacillus acidocaldarius (strain Tc-4-1)</name>
    <name type="common">Bacillus acidocaldarius</name>
    <dbReference type="NCBI Taxonomy" id="1048834"/>
    <lineage>
        <taxon>Bacteria</taxon>
        <taxon>Bacillati</taxon>
        <taxon>Bacillota</taxon>
        <taxon>Bacilli</taxon>
        <taxon>Bacillales</taxon>
        <taxon>Alicyclobacillaceae</taxon>
        <taxon>Alicyclobacillus</taxon>
    </lineage>
</organism>
<protein>
    <recommendedName>
        <fullName evidence="15">ATP-dependent 6-phosphofructokinase</fullName>
        <shortName evidence="15">ATP-PFK</shortName>
        <shortName evidence="15">Phosphofructokinase</shortName>
        <ecNumber evidence="15">2.7.1.11</ecNumber>
    </recommendedName>
    <alternativeName>
        <fullName evidence="15">Phosphohexokinase</fullName>
    </alternativeName>
</protein>
<comment type="function">
    <text evidence="2 15">Catalyzes the phosphorylation of D-fructose 6-phosphate to fructose 1,6-bisphosphate by ATP, the first committing step of glycolysis.</text>
</comment>
<dbReference type="InterPro" id="IPR035966">
    <property type="entry name" value="PKF_sf"/>
</dbReference>
<evidence type="ECO:0000313" key="17">
    <source>
        <dbReference type="EMBL" id="AEJ44160.1"/>
    </source>
</evidence>
<dbReference type="KEGG" id="aad:TC41_2256"/>
<dbReference type="GO" id="GO:0005524">
    <property type="term" value="F:ATP binding"/>
    <property type="evidence" value="ECO:0007669"/>
    <property type="project" value="UniProtKB-UniRule"/>
</dbReference>
<feature type="binding site" description="in other chain" evidence="15">
    <location>
        <begin position="223"/>
        <end position="225"/>
    </location>
    <ligand>
        <name>ADP</name>
        <dbReference type="ChEBI" id="CHEBI:456216"/>
        <note>allosteric activator; ligand shared between dimeric partners</note>
    </ligand>
</feature>
<comment type="catalytic activity">
    <reaction evidence="14 15">
        <text>beta-D-fructose 6-phosphate + ATP = beta-D-fructose 1,6-bisphosphate + ADP + H(+)</text>
        <dbReference type="Rhea" id="RHEA:16109"/>
        <dbReference type="ChEBI" id="CHEBI:15378"/>
        <dbReference type="ChEBI" id="CHEBI:30616"/>
        <dbReference type="ChEBI" id="CHEBI:32966"/>
        <dbReference type="ChEBI" id="CHEBI:57634"/>
        <dbReference type="ChEBI" id="CHEBI:456216"/>
        <dbReference type="EC" id="2.7.1.11"/>
    </reaction>
</comment>
<evidence type="ECO:0000256" key="3">
    <source>
        <dbReference type="ARBA" id="ARBA00004496"/>
    </source>
</evidence>
<keyword evidence="5 15" id="KW-0963">Cytoplasm</keyword>
<dbReference type="InterPro" id="IPR012828">
    <property type="entry name" value="PFKA_ATP_prok"/>
</dbReference>
<keyword evidence="11 15" id="KW-0067">ATP-binding</keyword>
<comment type="caution">
    <text evidence="15">Lacks conserved residue(s) required for the propagation of feature annotation.</text>
</comment>
<dbReference type="GO" id="GO:0030388">
    <property type="term" value="P:fructose 1,6-bisphosphate metabolic process"/>
    <property type="evidence" value="ECO:0007669"/>
    <property type="project" value="TreeGrafter"/>
</dbReference>
<dbReference type="InterPro" id="IPR022953">
    <property type="entry name" value="ATP_PFK"/>
</dbReference>
<feature type="active site" description="Proton acceptor" evidence="15">
    <location>
        <position position="137"/>
    </location>
</feature>
<evidence type="ECO:0000256" key="11">
    <source>
        <dbReference type="ARBA" id="ARBA00022840"/>
    </source>
</evidence>
<dbReference type="GO" id="GO:0048029">
    <property type="term" value="F:monosaccharide binding"/>
    <property type="evidence" value="ECO:0007669"/>
    <property type="project" value="TreeGrafter"/>
</dbReference>
<feature type="binding site" evidence="15">
    <location>
        <position position="21"/>
    </location>
    <ligand>
        <name>ATP</name>
        <dbReference type="ChEBI" id="CHEBI:30616"/>
    </ligand>
</feature>
<feature type="domain" description="Phosphofructokinase" evidence="16">
    <location>
        <begin position="13"/>
        <end position="285"/>
    </location>
</feature>
<feature type="binding site" description="in other chain" evidence="15">
    <location>
        <begin position="179"/>
        <end position="181"/>
    </location>
    <ligand>
        <name>substrate</name>
        <note>ligand shared between dimeric partners</note>
    </ligand>
</feature>
<dbReference type="PATRIC" id="fig|1048834.4.peg.2134"/>